<feature type="compositionally biased region" description="Low complexity" evidence="1">
    <location>
        <begin position="284"/>
        <end position="305"/>
    </location>
</feature>
<feature type="transmembrane region" description="Helical" evidence="2">
    <location>
        <begin position="115"/>
        <end position="136"/>
    </location>
</feature>
<evidence type="ECO:0000313" key="3">
    <source>
        <dbReference type="EMBL" id="MFC1400233.1"/>
    </source>
</evidence>
<proteinExistence type="predicted"/>
<keyword evidence="4" id="KW-1185">Reference proteome</keyword>
<reference evidence="3 4" key="1">
    <citation type="submission" date="2024-09" db="EMBL/GenBank/DDBJ databases">
        <authorList>
            <person name="Lee S.D."/>
        </authorList>
    </citation>
    <scope>NUCLEOTIDE SEQUENCE [LARGE SCALE GENOMIC DNA]</scope>
    <source>
        <strain evidence="3 4">N1-5</strain>
    </source>
</reference>
<feature type="transmembrane region" description="Helical" evidence="2">
    <location>
        <begin position="51"/>
        <end position="71"/>
    </location>
</feature>
<gene>
    <name evidence="3" type="ORF">ACEZDJ_02905</name>
</gene>
<evidence type="ECO:0000256" key="2">
    <source>
        <dbReference type="SAM" id="Phobius"/>
    </source>
</evidence>
<dbReference type="RefSeq" id="WP_157623634.1">
    <property type="nucleotide sequence ID" value="NZ_JBHEZZ010000001.1"/>
</dbReference>
<name>A0ABV6UFI6_9ACTN</name>
<feature type="region of interest" description="Disordered" evidence="1">
    <location>
        <begin position="147"/>
        <end position="327"/>
    </location>
</feature>
<sequence length="395" mass="39738">MNPRTVTRGDAALAAAALLLLISSFLPYYSADCGSTGSCTANAWHGSFFPLLPAVFFLGVIGAALVLVGRLAPQAPKVAGIELAHWGTVLTVASLWSSLWSLFSTPSPLLSHSFGAYLGFLFALLTAGAAIATPLLPALAAPLTAASPTGPQQMTGPGGYPTYGQPGQPGQVGHPGQPGQQPYQPQPAQQFHHGQPVQQAQPGQPFSGPVAPAPGPNPAQAYQPQPSGYGYPQPAAAAAPAPAPSPAPAPAPAPAATPQDAPPREREDSATALLTPVVKPQSSAAAEEQAAAETPAAAAAAGAAAQPHSLEKGAEQPEPAPAAENPAAPAFAPFWFAVPAPRSLAPEGDSGGPSVGELVPGTWYLAIAQRGDALLTQTQEGKRGLLSDTSGIQRG</sequence>
<keyword evidence="2" id="KW-1133">Transmembrane helix</keyword>
<dbReference type="Proteomes" id="UP001592528">
    <property type="component" value="Unassembled WGS sequence"/>
</dbReference>
<keyword evidence="2" id="KW-0812">Transmembrane</keyword>
<feature type="transmembrane region" description="Helical" evidence="2">
    <location>
        <begin position="83"/>
        <end position="103"/>
    </location>
</feature>
<accession>A0ABV6UFI6</accession>
<feature type="compositionally biased region" description="Pro residues" evidence="1">
    <location>
        <begin position="241"/>
        <end position="255"/>
    </location>
</feature>
<evidence type="ECO:0000256" key="1">
    <source>
        <dbReference type="SAM" id="MobiDB-lite"/>
    </source>
</evidence>
<feature type="compositionally biased region" description="Low complexity" evidence="1">
    <location>
        <begin position="218"/>
        <end position="240"/>
    </location>
</feature>
<evidence type="ECO:0000313" key="4">
    <source>
        <dbReference type="Proteomes" id="UP001592528"/>
    </source>
</evidence>
<keyword evidence="2" id="KW-0472">Membrane</keyword>
<dbReference type="EMBL" id="JBHEZZ010000001">
    <property type="protein sequence ID" value="MFC1400233.1"/>
    <property type="molecule type" value="Genomic_DNA"/>
</dbReference>
<protein>
    <recommendedName>
        <fullName evidence="5">Integral membrane protein</fullName>
    </recommendedName>
</protein>
<organism evidence="3 4">
    <name type="scientific">Streptacidiphilus cavernicola</name>
    <dbReference type="NCBI Taxonomy" id="3342716"/>
    <lineage>
        <taxon>Bacteria</taxon>
        <taxon>Bacillati</taxon>
        <taxon>Actinomycetota</taxon>
        <taxon>Actinomycetes</taxon>
        <taxon>Kitasatosporales</taxon>
        <taxon>Streptomycetaceae</taxon>
        <taxon>Streptacidiphilus</taxon>
    </lineage>
</organism>
<feature type="compositionally biased region" description="Low complexity" evidence="1">
    <location>
        <begin position="162"/>
        <end position="205"/>
    </location>
</feature>
<comment type="caution">
    <text evidence="3">The sequence shown here is derived from an EMBL/GenBank/DDBJ whole genome shotgun (WGS) entry which is preliminary data.</text>
</comment>
<evidence type="ECO:0008006" key="5">
    <source>
        <dbReference type="Google" id="ProtNLM"/>
    </source>
</evidence>
<feature type="transmembrane region" description="Helical" evidence="2">
    <location>
        <begin position="12"/>
        <end position="31"/>
    </location>
</feature>